<name>A0ABQ6E2G5_9GAMM</name>
<evidence type="ECO:0000313" key="1">
    <source>
        <dbReference type="EMBL" id="GLS91434.1"/>
    </source>
</evidence>
<dbReference type="RefSeq" id="WP_284204547.1">
    <property type="nucleotide sequence ID" value="NZ_BSPQ01000013.1"/>
</dbReference>
<accession>A0ABQ6E2G5</accession>
<sequence length="100" mass="11177">MSSNILAVSYQDLCAKGLINDLKLAATCDIKCVCRLSCNRCPKVFSSIDIQKVRIKGIQLDYVAFIKTQADDDDIELHLNADNLQALLKENNIAYRTILT</sequence>
<evidence type="ECO:0000313" key="2">
    <source>
        <dbReference type="Proteomes" id="UP001157353"/>
    </source>
</evidence>
<comment type="caution">
    <text evidence="1">The sequence shown here is derived from an EMBL/GenBank/DDBJ whole genome shotgun (WGS) entry which is preliminary data.</text>
</comment>
<gene>
    <name evidence="1" type="ORF">GCM10007916_25030</name>
</gene>
<protein>
    <submittedName>
        <fullName evidence="1">Uncharacterized protein</fullName>
    </submittedName>
</protein>
<reference evidence="2" key="1">
    <citation type="journal article" date="2019" name="Int. J. Syst. Evol. Microbiol.">
        <title>The Global Catalogue of Microorganisms (GCM) 10K type strain sequencing project: providing services to taxonomists for standard genome sequencing and annotation.</title>
        <authorList>
            <consortium name="The Broad Institute Genomics Platform"/>
            <consortium name="The Broad Institute Genome Sequencing Center for Infectious Disease"/>
            <person name="Wu L."/>
            <person name="Ma J."/>
        </authorList>
    </citation>
    <scope>NUCLEOTIDE SEQUENCE [LARGE SCALE GENOMIC DNA]</scope>
    <source>
        <strain evidence="2">NBRC 103166</strain>
    </source>
</reference>
<organism evidence="1 2">
    <name type="scientific">Psychromonas marina</name>
    <dbReference type="NCBI Taxonomy" id="88364"/>
    <lineage>
        <taxon>Bacteria</taxon>
        <taxon>Pseudomonadati</taxon>
        <taxon>Pseudomonadota</taxon>
        <taxon>Gammaproteobacteria</taxon>
        <taxon>Alteromonadales</taxon>
        <taxon>Psychromonadaceae</taxon>
        <taxon>Psychromonas</taxon>
    </lineage>
</organism>
<proteinExistence type="predicted"/>
<dbReference type="Proteomes" id="UP001157353">
    <property type="component" value="Unassembled WGS sequence"/>
</dbReference>
<keyword evidence="2" id="KW-1185">Reference proteome</keyword>
<dbReference type="EMBL" id="BSPQ01000013">
    <property type="protein sequence ID" value="GLS91434.1"/>
    <property type="molecule type" value="Genomic_DNA"/>
</dbReference>